<dbReference type="Gene3D" id="2.60.120.10">
    <property type="entry name" value="Jelly Rolls"/>
    <property type="match status" value="1"/>
</dbReference>
<evidence type="ECO:0000256" key="2">
    <source>
        <dbReference type="ARBA" id="ARBA00023125"/>
    </source>
</evidence>
<dbReference type="Gene3D" id="1.10.10.10">
    <property type="entry name" value="Winged helix-like DNA-binding domain superfamily/Winged helix DNA-binding domain"/>
    <property type="match status" value="1"/>
</dbReference>
<dbReference type="PATRIC" id="fig|1261127.3.peg.2649"/>
<dbReference type="InterPro" id="IPR018490">
    <property type="entry name" value="cNMP-bd_dom_sf"/>
</dbReference>
<organism evidence="6 7">
    <name type="scientific">Citrobacter amalonaticus Y19</name>
    <dbReference type="NCBI Taxonomy" id="1261127"/>
    <lineage>
        <taxon>Bacteria</taxon>
        <taxon>Pseudomonadati</taxon>
        <taxon>Pseudomonadota</taxon>
        <taxon>Gammaproteobacteria</taxon>
        <taxon>Enterobacterales</taxon>
        <taxon>Enterobacteriaceae</taxon>
        <taxon>Citrobacter</taxon>
    </lineage>
</organism>
<evidence type="ECO:0000313" key="6">
    <source>
        <dbReference type="EMBL" id="AHZ96921.1"/>
    </source>
</evidence>
<dbReference type="GO" id="GO:0006355">
    <property type="term" value="P:regulation of DNA-templated transcription"/>
    <property type="evidence" value="ECO:0007669"/>
    <property type="project" value="InterPro"/>
</dbReference>
<evidence type="ECO:0000259" key="5">
    <source>
        <dbReference type="PROSITE" id="PS51063"/>
    </source>
</evidence>
<dbReference type="HOGENOM" id="CLU_075053_3_7_6"/>
<dbReference type="EMBL" id="CP011132">
    <property type="protein sequence ID" value="AHZ96921.1"/>
    <property type="molecule type" value="Genomic_DNA"/>
</dbReference>
<gene>
    <name evidence="6" type="ORF">F384_12670</name>
</gene>
<dbReference type="RefSeq" id="WP_046483214.1">
    <property type="nucleotide sequence ID" value="NZ_CP011132.1"/>
</dbReference>
<dbReference type="KEGG" id="cama:F384_12670"/>
<protein>
    <submittedName>
        <fullName evidence="6">Transcriptional regulator</fullName>
    </submittedName>
</protein>
<dbReference type="InterPro" id="IPR000595">
    <property type="entry name" value="cNMP-bd_dom"/>
</dbReference>
<dbReference type="InterPro" id="IPR036390">
    <property type="entry name" value="WH_DNA-bd_sf"/>
</dbReference>
<feature type="domain" description="HTH crp-type" evidence="5">
    <location>
        <begin position="138"/>
        <end position="212"/>
    </location>
</feature>
<sequence length="223" mass="25308">MRSKMRVSALNLMDLLNQPSYHHIFRQFHNKKCHKGERVSGPGMRNDNILIVSSGQLRVFLSYGEREFTLYYLESGDIFSTHTRAYIEAVKESVILTLPTKIFHQLLMTYPEIGMQMTGILGDMLGSSWDIIESIIFHDAKTRLIAFILSLGKERGMVTENGTEFECDLTMEDISLIIGSTRQTTSSLFNVLIKDGDIMRIGKNKYAIGDITALSIRLAEYKA</sequence>
<dbReference type="InterPro" id="IPR036388">
    <property type="entry name" value="WH-like_DNA-bd_sf"/>
</dbReference>
<dbReference type="InterPro" id="IPR012318">
    <property type="entry name" value="HTH_CRP"/>
</dbReference>
<proteinExistence type="predicted"/>
<evidence type="ECO:0000313" key="7">
    <source>
        <dbReference type="Proteomes" id="UP000034085"/>
    </source>
</evidence>
<dbReference type="Proteomes" id="UP000034085">
    <property type="component" value="Chromosome"/>
</dbReference>
<evidence type="ECO:0000256" key="1">
    <source>
        <dbReference type="ARBA" id="ARBA00023015"/>
    </source>
</evidence>
<dbReference type="OrthoDB" id="7263823at2"/>
<dbReference type="SUPFAM" id="SSF51206">
    <property type="entry name" value="cAMP-binding domain-like"/>
    <property type="match status" value="1"/>
</dbReference>
<dbReference type="PROSITE" id="PS51063">
    <property type="entry name" value="HTH_CRP_2"/>
    <property type="match status" value="1"/>
</dbReference>
<keyword evidence="1" id="KW-0805">Transcription regulation</keyword>
<accession>A0A059VE15</accession>
<keyword evidence="2" id="KW-0238">DNA-binding</keyword>
<reference evidence="6 7" key="1">
    <citation type="journal article" date="2013" name="Appl. Microbiol. Biotechnol.">
        <title>Glycerol assimilation and production of 1,3-propanediol by Citrobacter amalonaticus Y19.</title>
        <authorList>
            <person name="Ainala S.K."/>
            <person name="Ashok S."/>
            <person name="Ko Y."/>
            <person name="Park S."/>
        </authorList>
    </citation>
    <scope>NUCLEOTIDE SEQUENCE [LARGE SCALE GENOMIC DNA]</scope>
    <source>
        <strain evidence="6 7">Y19</strain>
    </source>
</reference>
<dbReference type="CDD" id="cd00038">
    <property type="entry name" value="CAP_ED"/>
    <property type="match status" value="1"/>
</dbReference>
<feature type="domain" description="Cyclic nucleotide-binding" evidence="4">
    <location>
        <begin position="12"/>
        <end position="80"/>
    </location>
</feature>
<keyword evidence="3" id="KW-0804">Transcription</keyword>
<dbReference type="InterPro" id="IPR014710">
    <property type="entry name" value="RmlC-like_jellyroll"/>
</dbReference>
<dbReference type="AlphaFoldDB" id="A0A059VE15"/>
<dbReference type="Pfam" id="PF13545">
    <property type="entry name" value="HTH_Crp_2"/>
    <property type="match status" value="1"/>
</dbReference>
<name>A0A059VE15_CITAM</name>
<dbReference type="SUPFAM" id="SSF46785">
    <property type="entry name" value="Winged helix' DNA-binding domain"/>
    <property type="match status" value="1"/>
</dbReference>
<evidence type="ECO:0000256" key="3">
    <source>
        <dbReference type="ARBA" id="ARBA00023163"/>
    </source>
</evidence>
<dbReference type="GO" id="GO:0003677">
    <property type="term" value="F:DNA binding"/>
    <property type="evidence" value="ECO:0007669"/>
    <property type="project" value="UniProtKB-KW"/>
</dbReference>
<dbReference type="PROSITE" id="PS50042">
    <property type="entry name" value="CNMP_BINDING_3"/>
    <property type="match status" value="1"/>
</dbReference>
<evidence type="ECO:0000259" key="4">
    <source>
        <dbReference type="PROSITE" id="PS50042"/>
    </source>
</evidence>